<organism evidence="8 9">
    <name type="scientific">Komagataeibacter melomenusus</name>
    <dbReference type="NCBI Taxonomy" id="2766578"/>
    <lineage>
        <taxon>Bacteria</taxon>
        <taxon>Pseudomonadati</taxon>
        <taxon>Pseudomonadota</taxon>
        <taxon>Alphaproteobacteria</taxon>
        <taxon>Acetobacterales</taxon>
        <taxon>Acetobacteraceae</taxon>
        <taxon>Komagataeibacter</taxon>
    </lineage>
</organism>
<dbReference type="InterPro" id="IPR011701">
    <property type="entry name" value="MFS"/>
</dbReference>
<evidence type="ECO:0000256" key="5">
    <source>
        <dbReference type="SAM" id="MobiDB-lite"/>
    </source>
</evidence>
<feature type="transmembrane region" description="Helical" evidence="6">
    <location>
        <begin position="156"/>
        <end position="177"/>
    </location>
</feature>
<feature type="transmembrane region" description="Helical" evidence="6">
    <location>
        <begin position="299"/>
        <end position="317"/>
    </location>
</feature>
<dbReference type="InterPro" id="IPR020846">
    <property type="entry name" value="MFS_dom"/>
</dbReference>
<feature type="transmembrane region" description="Helical" evidence="6">
    <location>
        <begin position="425"/>
        <end position="445"/>
    </location>
</feature>
<evidence type="ECO:0000259" key="7">
    <source>
        <dbReference type="PROSITE" id="PS50850"/>
    </source>
</evidence>
<dbReference type="InterPro" id="IPR050382">
    <property type="entry name" value="MFS_Na/Anion_cotransporter"/>
</dbReference>
<evidence type="ECO:0000256" key="2">
    <source>
        <dbReference type="ARBA" id="ARBA00022692"/>
    </source>
</evidence>
<evidence type="ECO:0000313" key="9">
    <source>
        <dbReference type="Proteomes" id="UP000623090"/>
    </source>
</evidence>
<evidence type="ECO:0000313" key="8">
    <source>
        <dbReference type="EMBL" id="NPC65588.1"/>
    </source>
</evidence>
<feature type="transmembrane region" description="Helical" evidence="6">
    <location>
        <begin position="189"/>
        <end position="211"/>
    </location>
</feature>
<dbReference type="PANTHER" id="PTHR11662:SF399">
    <property type="entry name" value="FI19708P1-RELATED"/>
    <property type="match status" value="1"/>
</dbReference>
<evidence type="ECO:0000256" key="3">
    <source>
        <dbReference type="ARBA" id="ARBA00022989"/>
    </source>
</evidence>
<evidence type="ECO:0000256" key="4">
    <source>
        <dbReference type="ARBA" id="ARBA00023136"/>
    </source>
</evidence>
<dbReference type="Proteomes" id="UP000623090">
    <property type="component" value="Unassembled WGS sequence"/>
</dbReference>
<dbReference type="InterPro" id="IPR036259">
    <property type="entry name" value="MFS_trans_sf"/>
</dbReference>
<reference evidence="8 9" key="1">
    <citation type="journal article" date="2020" name="Microorganisms">
        <title>Description of Komagataeibacter melaceti sp. nov. and Komagataeibacter melomenusus sp. nov. Isolated from Apple Cider Vinegar.</title>
        <authorList>
            <person name="Maric L."/>
            <person name="Cleenwerck I."/>
            <person name="Accetto T."/>
            <person name="Vandamme P."/>
            <person name="Trcek J."/>
        </authorList>
    </citation>
    <scope>NUCLEOTIDE SEQUENCE [LARGE SCALE GENOMIC DNA]</scope>
    <source>
        <strain evidence="8 9">AV436</strain>
    </source>
</reference>
<keyword evidence="3 6" id="KW-1133">Transmembrane helix</keyword>
<feature type="transmembrane region" description="Helical" evidence="6">
    <location>
        <begin position="361"/>
        <end position="381"/>
    </location>
</feature>
<keyword evidence="2 6" id="KW-0812">Transmembrane</keyword>
<feature type="transmembrane region" description="Helical" evidence="6">
    <location>
        <begin position="338"/>
        <end position="355"/>
    </location>
</feature>
<sequence length="459" mass="50281">MSRRMLSAIPTRKREKPSCNIPTPPRTKKRENPLSLCPKWHIPGHETEVRMNIIKNRWLLLFILLVPVNFVLGIDRTALTISSAQVQQAIHIDPVVMAELITISTGIYALLQVPAGWFTHKVGVRWALSGACLLWSLATILTALQTSTQGFFAVRILLGIGQAPDWVACVFALKLLFSDKEREAASSTLLGGLYIGYAVSGVLTAYVLHTVGWRYCFMIYGAIGLVFSVIIFLCYGGPTIEPPVKKKSKVVSQEKEKIALFPVVQIALFYGCVSGVQGFCHVNFLHFLMSRFNISSFEAGRLFSVPSIALYIGVLISGATIKYMKRRETAARPFPSRLVRIIGLTGATGCMAGAILSPSLWLCMVFAVGAMGSVGLCQVLTWSHVQSFPRHTALVAGCTALMGNGVSSVAPVWSEMLFKHQHDWAVVAFIPAIYAAVGISIWFMGTRANVKNDNFLPNS</sequence>
<accession>A0ABX2AB68</accession>
<feature type="transmembrane region" description="Helical" evidence="6">
    <location>
        <begin position="217"/>
        <end position="237"/>
    </location>
</feature>
<keyword evidence="9" id="KW-1185">Reference proteome</keyword>
<gene>
    <name evidence="8" type="ORF">HNW77_04050</name>
</gene>
<feature type="region of interest" description="Disordered" evidence="5">
    <location>
        <begin position="1"/>
        <end position="32"/>
    </location>
</feature>
<comment type="subcellular location">
    <subcellularLocation>
        <location evidence="1">Membrane</location>
        <topology evidence="1">Multi-pass membrane protein</topology>
    </subcellularLocation>
</comment>
<name>A0ABX2AB68_9PROT</name>
<dbReference type="Pfam" id="PF07690">
    <property type="entry name" value="MFS_1"/>
    <property type="match status" value="1"/>
</dbReference>
<dbReference type="RefSeq" id="WP_172155625.1">
    <property type="nucleotide sequence ID" value="NZ_JABJWC010000006.1"/>
</dbReference>
<evidence type="ECO:0000256" key="6">
    <source>
        <dbReference type="SAM" id="Phobius"/>
    </source>
</evidence>
<dbReference type="PROSITE" id="PS50850">
    <property type="entry name" value="MFS"/>
    <property type="match status" value="1"/>
</dbReference>
<feature type="domain" description="Major facilitator superfamily (MFS) profile" evidence="7">
    <location>
        <begin position="61"/>
        <end position="449"/>
    </location>
</feature>
<dbReference type="SUPFAM" id="SSF103473">
    <property type="entry name" value="MFS general substrate transporter"/>
    <property type="match status" value="1"/>
</dbReference>
<dbReference type="Gene3D" id="1.20.1250.20">
    <property type="entry name" value="MFS general substrate transporter like domains"/>
    <property type="match status" value="2"/>
</dbReference>
<protein>
    <submittedName>
        <fullName evidence="8">MFS transporter</fullName>
    </submittedName>
</protein>
<feature type="transmembrane region" description="Helical" evidence="6">
    <location>
        <begin position="123"/>
        <end position="144"/>
    </location>
</feature>
<dbReference type="PANTHER" id="PTHR11662">
    <property type="entry name" value="SOLUTE CARRIER FAMILY 17"/>
    <property type="match status" value="1"/>
</dbReference>
<feature type="transmembrane region" description="Helical" evidence="6">
    <location>
        <begin position="393"/>
        <end position="413"/>
    </location>
</feature>
<keyword evidence="4 6" id="KW-0472">Membrane</keyword>
<feature type="transmembrane region" description="Helical" evidence="6">
    <location>
        <begin position="58"/>
        <end position="74"/>
    </location>
</feature>
<comment type="caution">
    <text evidence="8">The sequence shown here is derived from an EMBL/GenBank/DDBJ whole genome shotgun (WGS) entry which is preliminary data.</text>
</comment>
<feature type="transmembrane region" description="Helical" evidence="6">
    <location>
        <begin position="258"/>
        <end position="279"/>
    </location>
</feature>
<feature type="transmembrane region" description="Helical" evidence="6">
    <location>
        <begin position="94"/>
        <end position="111"/>
    </location>
</feature>
<dbReference type="EMBL" id="JABJWC010000006">
    <property type="protein sequence ID" value="NPC65588.1"/>
    <property type="molecule type" value="Genomic_DNA"/>
</dbReference>
<proteinExistence type="predicted"/>
<evidence type="ECO:0000256" key="1">
    <source>
        <dbReference type="ARBA" id="ARBA00004141"/>
    </source>
</evidence>